<gene>
    <name evidence="5" type="ORF">NCTC10801_01983</name>
</gene>
<evidence type="ECO:0000313" key="6">
    <source>
        <dbReference type="Proteomes" id="UP000254649"/>
    </source>
</evidence>
<dbReference type="EMBL" id="UFRQ01000003">
    <property type="protein sequence ID" value="SUT93600.1"/>
    <property type="molecule type" value="Genomic_DNA"/>
</dbReference>
<reference evidence="5 6" key="1">
    <citation type="submission" date="2018-06" db="EMBL/GenBank/DDBJ databases">
        <authorList>
            <consortium name="Pathogen Informatics"/>
            <person name="Doyle S."/>
        </authorList>
    </citation>
    <scope>NUCLEOTIDE SEQUENCE [LARGE SCALE GENOMIC DNA]</scope>
    <source>
        <strain evidence="5 6">NCTC10801</strain>
    </source>
</reference>
<organism evidence="5 6">
    <name type="scientific">[Actinobacillus] rossii</name>
    <dbReference type="NCBI Taxonomy" id="123820"/>
    <lineage>
        <taxon>Bacteria</taxon>
        <taxon>Pseudomonadati</taxon>
        <taxon>Pseudomonadota</taxon>
        <taxon>Gammaproteobacteria</taxon>
        <taxon>Pasteurellales</taxon>
        <taxon>Pasteurellaceae</taxon>
    </lineage>
</organism>
<evidence type="ECO:0000256" key="1">
    <source>
        <dbReference type="SAM" id="MobiDB-lite"/>
    </source>
</evidence>
<keyword evidence="6" id="KW-1185">Reference proteome</keyword>
<dbReference type="Pfam" id="PF24421">
    <property type="entry name" value="Ig_J"/>
    <property type="match status" value="1"/>
</dbReference>
<evidence type="ECO:0000259" key="2">
    <source>
        <dbReference type="Pfam" id="PF13550"/>
    </source>
</evidence>
<proteinExistence type="predicted"/>
<dbReference type="InterPro" id="IPR055385">
    <property type="entry name" value="GpJ_HDII-ins2"/>
</dbReference>
<dbReference type="InterPro" id="IPR055383">
    <property type="entry name" value="FN3-1_GpJ"/>
</dbReference>
<accession>A0A380TYE1</accession>
<dbReference type="InterPro" id="IPR053171">
    <property type="entry name" value="Viral_Tip_Attach_Protein"/>
</dbReference>
<name>A0A380TYE1_9PAST</name>
<dbReference type="PANTHER" id="PTHR36251">
    <property type="entry name" value="FELS-1 PROPHAGE HOST SPECIFICITY PROTEIN-RELATED"/>
    <property type="match status" value="1"/>
</dbReference>
<feature type="domain" description="Tip attachment protein J HDII-ins2" evidence="4">
    <location>
        <begin position="90"/>
        <end position="209"/>
    </location>
</feature>
<evidence type="ECO:0000259" key="4">
    <source>
        <dbReference type="Pfam" id="PF24801"/>
    </source>
</evidence>
<dbReference type="Proteomes" id="UP000254649">
    <property type="component" value="Unassembled WGS sequence"/>
</dbReference>
<dbReference type="Pfam" id="PF13550">
    <property type="entry name" value="Phage-tail_3"/>
    <property type="match status" value="1"/>
</dbReference>
<dbReference type="Pfam" id="PF24801">
    <property type="entry name" value="FNIII-A_GpJ"/>
    <property type="match status" value="1"/>
</dbReference>
<feature type="compositionally biased region" description="Gly residues" evidence="1">
    <location>
        <begin position="1"/>
        <end position="14"/>
    </location>
</feature>
<feature type="domain" description="Tip attachment protein J" evidence="2">
    <location>
        <begin position="331"/>
        <end position="494"/>
    </location>
</feature>
<dbReference type="OrthoDB" id="109844at2"/>
<dbReference type="InterPro" id="IPR032876">
    <property type="entry name" value="J_dom"/>
</dbReference>
<protein>
    <submittedName>
        <fullName evidence="5">Phage tail protein</fullName>
    </submittedName>
</protein>
<sequence>MRIFGAKGGGGGGHTPVEAPETGRSKQIVNIVEVISEGEITGLVDGMKSIYLDNTPVQNADDSYNFNNVSGELNIGTQDQGTLSGYESSQNEVNVGVEVKKATGAIVRTITDERITRLRFTLGVKALYQQNNQGDTNPTSVNLQIKVGDQVYDHTISGKYSSQYLEMLVIDNLPSVPFNISVERVTADSNKNTLQNGTIWSSYTEIIDTEFTYPNTAVAGVSFDSDYFNGIPARNYLIKGIKVRVPSNYDPETRAYDGMWDGTFKIAWTNNPAWILFDVITNSRYGLGNMLGSFSCDKWTLYDIARYCDVMVDDGFGGKEPRFTCNAWITDIDDAYKVINNICSIFRAIPVWTGRECSAIIDRPTDPSWVYTNANVKDGKFERSYSAKKSRHNAVKVSYADKTNGYQSAVEYVSDDESIAKNGLNLTEITAFGCTSRGQAHRTGRWLIETEKLEKETITFTVGREGLMHLPGDIIRVNDNDYAGTNIGGRVLAVNGSNVTLDREIELSGNSFLTYINNSAKENTIRITAVSGNTVTLASSPVDLGAYSVWALTTETVKSGLYKAISLTENEDGTFTITALQHEPQKEAIVDKSAHFVPTTKTAYRAPQINDVGAKTGYDGKLYVTVDIGSGDGEVTFDVRITKDGKLFEYRRGLTDPNISFEHLPNGEYTVVIYAKNKNGQVVSEKTTTFTIDKPPVPTGVIVSGGLGEITIEWDWVDDVTYTEIFASEDTNFANATKVAKVLSKLYSHSVGAQQTRYYWLRHVRGINNGPFYQEQGIKGESAVDLDEKLEELNKELSKNIIDEVFDTAAPARGLEMIKTVSGLDVNTFLGYRQVHNTADGKLYTWNGTVYVADSGDVFANEIKGIIQPEQLAPIPTSNLAGKLTDEQIQSINATKVIGTLSLTNMPTIPTSKLSGQLTDSQLQGISANKITGTIAVSQLASIPTTKLTGTISANQISANSIGTNAIQAGAIGATHLQSGSVGASQIQANAISSNAIQSGAVVAGKLATNAVVADNIAANAITAIKISAGAITAEKLSVNSVGANAIQANAVTANKLSANAVTAGKIQAGAINANHLQAGQISADKLAIGLGGNLLQNAILSNNAYGWGVGAKSTSFAVNNQFTKKNGVADWYPNDALDNEVRIKTIVTVATATNVGWVDPLYRTVFLNAGQWYMFSIYANIYRFQTGYILVEEYSADGSAYVKGVASSATPIVNGSAQKTIKGMSRYAVKFQCPASGCVSLRFRCSGTTTGANPNVYVARPMLEECTQYTTQPSAWVNSGVTAIHGGSIVTNTITAQQIAANTITANEIASGAIATRHLSANSVNAGHIVSKSLTADKLNISSLSAISANLGSVTAGSIRIGSLNGSYGTLFEVNANGGFRLIARDSSGGIELSSSTRALTVWNGNTQVVKVGKL</sequence>
<feature type="domain" description="Tip attachment protein J Fn3-1" evidence="3">
    <location>
        <begin position="634"/>
        <end position="695"/>
    </location>
</feature>
<evidence type="ECO:0000259" key="3">
    <source>
        <dbReference type="Pfam" id="PF24421"/>
    </source>
</evidence>
<evidence type="ECO:0000313" key="5">
    <source>
        <dbReference type="EMBL" id="SUT93600.1"/>
    </source>
</evidence>
<feature type="region of interest" description="Disordered" evidence="1">
    <location>
        <begin position="1"/>
        <end position="23"/>
    </location>
</feature>
<dbReference type="PANTHER" id="PTHR36251:SF2">
    <property type="entry name" value="GIFSY-2 PROPHAGE HOST SPECIFICITY PROTEIN J, PHAGE LAMBDA"/>
    <property type="match status" value="1"/>
</dbReference>